<dbReference type="SUPFAM" id="SSF54060">
    <property type="entry name" value="His-Me finger endonucleases"/>
    <property type="match status" value="1"/>
</dbReference>
<dbReference type="Gene3D" id="3.90.75.10">
    <property type="entry name" value="Homing Intron 3 (I-ppo) Encoded Endonuclease, Chain A"/>
    <property type="match status" value="1"/>
</dbReference>
<accession>A0AAE9CE30</accession>
<keyword evidence="1" id="KW-0378">Hydrolase</keyword>
<dbReference type="EMBL" id="OK499991">
    <property type="protein sequence ID" value="UGO50829.1"/>
    <property type="molecule type" value="Genomic_DNA"/>
</dbReference>
<organism evidence="1 2">
    <name type="scientific">Bacillus phage vB_BanS_Sophrita</name>
    <dbReference type="NCBI Taxonomy" id="2894790"/>
    <lineage>
        <taxon>Viruses</taxon>
        <taxon>Duplodnaviria</taxon>
        <taxon>Heunggongvirae</taxon>
        <taxon>Uroviricota</taxon>
        <taxon>Caudoviricetes</taxon>
        <taxon>Joanripponvirinae</taxon>
        <taxon>Sophritavirus</taxon>
        <taxon>Sophritavirus sophrita</taxon>
    </lineage>
</organism>
<protein>
    <submittedName>
        <fullName evidence="1">HNH endonuclease</fullName>
    </submittedName>
</protein>
<dbReference type="GO" id="GO:0004519">
    <property type="term" value="F:endonuclease activity"/>
    <property type="evidence" value="ECO:0007669"/>
    <property type="project" value="UniProtKB-KW"/>
</dbReference>
<dbReference type="InterPro" id="IPR044930">
    <property type="entry name" value="Homing_endonuclease_His-Me"/>
</dbReference>
<name>A0AAE9CE30_9CAUD</name>
<keyword evidence="1" id="KW-0540">Nuclease</keyword>
<dbReference type="InterPro" id="IPR044925">
    <property type="entry name" value="His-Me_finger_sf"/>
</dbReference>
<evidence type="ECO:0000313" key="2">
    <source>
        <dbReference type="Proteomes" id="UP000827460"/>
    </source>
</evidence>
<proteinExistence type="predicted"/>
<keyword evidence="1" id="KW-0255">Endonuclease</keyword>
<sequence length="222" mass="26274">MDKYKLENETIVNTSQIPVEYTINENGCHICISHKVGTGGYPVKCYNGKRMGVHRYVWIITNKHKLTKNDYVCHKCDNRMCINPSHMFIGTHESNMKDMISKNRHVKHSKLTNEDIYQIKINTTEILKNLSIRYNVSENTILDIWTEKTHKNIEIQNYNNIVKERNENIKLRKRKKIKRKFSKSEIEEIVNGKYSNLKDKYQIPESTFYKIKNNPEKYTEGG</sequence>
<evidence type="ECO:0000313" key="1">
    <source>
        <dbReference type="EMBL" id="UGO50829.1"/>
    </source>
</evidence>
<keyword evidence="2" id="KW-1185">Reference proteome</keyword>
<gene>
    <name evidence="1" type="ORF">SOPHRITA_242</name>
</gene>
<reference evidence="1" key="1">
    <citation type="submission" date="2021-10" db="EMBL/GenBank/DDBJ databases">
        <authorList>
            <person name="Lavering E.D."/>
            <person name="James R."/>
            <person name="Fairholm J.D."/>
            <person name="Ogilvie B.H."/>
            <person name="Thurgood T.L."/>
            <person name="Robison R.A."/>
            <person name="Grose J.H."/>
        </authorList>
    </citation>
    <scope>NUCLEOTIDE SEQUENCE</scope>
</reference>
<dbReference type="Proteomes" id="UP000827460">
    <property type="component" value="Segment"/>
</dbReference>